<reference evidence="2" key="2">
    <citation type="journal article" date="2014" name="ISME J.">
        <title>Microbial stratification in low pH oxic and suboxic macroscopic growths along an acid mine drainage.</title>
        <authorList>
            <person name="Mendez-Garcia C."/>
            <person name="Mesa V."/>
            <person name="Sprenger R.R."/>
            <person name="Richter M."/>
            <person name="Diez M.S."/>
            <person name="Solano J."/>
            <person name="Bargiela R."/>
            <person name="Golyshina O.V."/>
            <person name="Manteca A."/>
            <person name="Ramos J.L."/>
            <person name="Gallego J.R."/>
            <person name="Llorente I."/>
            <person name="Martins Dos Santos V.A."/>
            <person name="Jensen O.N."/>
            <person name="Pelaez A.I."/>
            <person name="Sanchez J."/>
            <person name="Ferrer M."/>
        </authorList>
    </citation>
    <scope>NUCLEOTIDE SEQUENCE</scope>
</reference>
<dbReference type="Pfam" id="PF20586">
    <property type="entry name" value="DUF6788"/>
    <property type="match status" value="1"/>
</dbReference>
<dbReference type="EMBL" id="AUZY01007848">
    <property type="protein sequence ID" value="EQD48478.1"/>
    <property type="molecule type" value="Genomic_DNA"/>
</dbReference>
<evidence type="ECO:0000313" key="2">
    <source>
        <dbReference type="EMBL" id="EQD48478.1"/>
    </source>
</evidence>
<evidence type="ECO:0000259" key="1">
    <source>
        <dbReference type="Pfam" id="PF20586"/>
    </source>
</evidence>
<name>T0ZVB7_9ZZZZ</name>
<protein>
    <recommendedName>
        <fullName evidence="1">DUF6788 domain-containing protein</fullName>
    </recommendedName>
</protein>
<gene>
    <name evidence="2" type="ORF">B1B_12030</name>
</gene>
<reference evidence="2" key="1">
    <citation type="submission" date="2013-08" db="EMBL/GenBank/DDBJ databases">
        <authorList>
            <person name="Mendez C."/>
            <person name="Richter M."/>
            <person name="Ferrer M."/>
            <person name="Sanchez J."/>
        </authorList>
    </citation>
    <scope>NUCLEOTIDE SEQUENCE</scope>
</reference>
<sequence length="120" mass="13880">MATEAEIVRRIERIKVDLAHLGDLRPGSLSLQYNVCGTPNCRCKANPPQKHGPYYQLNYFRHGRSRTESVHPEHLAQVRAQTHNYQKLQALLDQWIDASIELDRLRRLGNPPALRSRRTT</sequence>
<accession>T0ZVB7</accession>
<comment type="caution">
    <text evidence="2">The sequence shown here is derived from an EMBL/GenBank/DDBJ whole genome shotgun (WGS) entry which is preliminary data.</text>
</comment>
<proteinExistence type="predicted"/>
<dbReference type="AlphaFoldDB" id="T0ZVB7"/>
<dbReference type="InterPro" id="IPR046738">
    <property type="entry name" value="DUF6788"/>
</dbReference>
<feature type="domain" description="DUF6788" evidence="1">
    <location>
        <begin position="5"/>
        <end position="80"/>
    </location>
</feature>
<organism evidence="2">
    <name type="scientific">mine drainage metagenome</name>
    <dbReference type="NCBI Taxonomy" id="410659"/>
    <lineage>
        <taxon>unclassified sequences</taxon>
        <taxon>metagenomes</taxon>
        <taxon>ecological metagenomes</taxon>
    </lineage>
</organism>